<evidence type="ECO:0000259" key="1">
    <source>
        <dbReference type="SMART" id="SM00429"/>
    </source>
</evidence>
<dbReference type="EMBL" id="AOPY01001519">
    <property type="protein sequence ID" value="EPJ37187.1"/>
    <property type="molecule type" value="Genomic_DNA"/>
</dbReference>
<feature type="domain" description="IPT/TIG" evidence="1">
    <location>
        <begin position="301"/>
        <end position="391"/>
    </location>
</feature>
<protein>
    <submittedName>
        <fullName evidence="2">Putative Mucin-5AC</fullName>
    </submittedName>
</protein>
<dbReference type="AlphaFoldDB" id="S4MU61"/>
<proteinExistence type="predicted"/>
<dbReference type="InterPro" id="IPR002909">
    <property type="entry name" value="IPT_dom"/>
</dbReference>
<organism evidence="2 3">
    <name type="scientific">Streptomyces afghaniensis 772</name>
    <dbReference type="NCBI Taxonomy" id="1283301"/>
    <lineage>
        <taxon>Bacteria</taxon>
        <taxon>Bacillati</taxon>
        <taxon>Actinomycetota</taxon>
        <taxon>Actinomycetes</taxon>
        <taxon>Kitasatosporales</taxon>
        <taxon>Streptomycetaceae</taxon>
        <taxon>Streptomyces</taxon>
    </lineage>
</organism>
<feature type="domain" description="IPT/TIG" evidence="1">
    <location>
        <begin position="209"/>
        <end position="299"/>
    </location>
</feature>
<feature type="domain" description="IPT/TIG" evidence="1">
    <location>
        <begin position="394"/>
        <end position="481"/>
    </location>
</feature>
<sequence length="482" mass="51213">MGIHVEQGVPILDRDLNLLQDLVAATMREVFTRYIGNGTAHGNDGFAIEALPAQNGQNRQDFRISTGAEAPGSCLVGGIEVTITQPINYSAQHLPELTTPTRNRTDLVYLDVTLVEEDGINDAELFNSDDVGVRTSVRLKPTWVVRVAEGQETVPARPEGHSYHPLALLVRPMGKDTIEQSDIHDRRTRGLTVSDVESRLSRVERMLALPAFTPGTPEFVPKSGVVNQSVTINGKNFDVGTVKVFFGGEEAELVAGTSARRLVARVPAGLTPGGAPVSVEVAVSNEVGTATAATLFRVDVNPLFAPPGGQFSPNHGIPQTEVVLSGFNFNASDLKVFFGDKQAEVVGAPSPTEVKVRVPEGLVIGTQSVDVHIKVTTTAGEVTSEDLFKAEPVVPKPTFATVPFTPKLGQVDQPVTLHGTNFSVGGLKVFFGDKEAPVEVPPTPTTIATRVPAGLQAGQVVVRVQTAGGEIDSSPKMFTVQA</sequence>
<reference evidence="2 3" key="1">
    <citation type="submission" date="2013-02" db="EMBL/GenBank/DDBJ databases">
        <title>Draft Genome Sequence of Streptomyces afghaniensis, Which Produces Compounds of the Julimycin B-Complex.</title>
        <authorList>
            <person name="Gruening B.A."/>
            <person name="Praeg A."/>
            <person name="Erxleben A."/>
            <person name="Guenther S."/>
            <person name="Fiedler H.-P."/>
            <person name="Goodfellow M."/>
            <person name="Mueller M."/>
        </authorList>
    </citation>
    <scope>NUCLEOTIDE SEQUENCE [LARGE SCALE GENOMIC DNA]</scope>
    <source>
        <strain evidence="2 3">772</strain>
    </source>
</reference>
<dbReference type="CDD" id="cd00102">
    <property type="entry name" value="IPT"/>
    <property type="match status" value="2"/>
</dbReference>
<dbReference type="SMART" id="SM00429">
    <property type="entry name" value="IPT"/>
    <property type="match status" value="3"/>
</dbReference>
<accession>S4MU61</accession>
<dbReference type="Pfam" id="PF01833">
    <property type="entry name" value="TIG"/>
    <property type="match status" value="3"/>
</dbReference>
<dbReference type="Proteomes" id="UP000015001">
    <property type="component" value="Unassembled WGS sequence"/>
</dbReference>
<gene>
    <name evidence="2" type="ORF">STAFG_5794</name>
</gene>
<dbReference type="PATRIC" id="fig|1283301.3.peg.5759"/>
<keyword evidence="3" id="KW-1185">Reference proteome</keyword>
<evidence type="ECO:0000313" key="2">
    <source>
        <dbReference type="EMBL" id="EPJ37187.1"/>
    </source>
</evidence>
<dbReference type="InterPro" id="IPR013783">
    <property type="entry name" value="Ig-like_fold"/>
</dbReference>
<comment type="caution">
    <text evidence="2">The sequence shown here is derived from an EMBL/GenBank/DDBJ whole genome shotgun (WGS) entry which is preliminary data.</text>
</comment>
<dbReference type="SUPFAM" id="SSF81296">
    <property type="entry name" value="E set domains"/>
    <property type="match status" value="3"/>
</dbReference>
<dbReference type="CDD" id="cd00603">
    <property type="entry name" value="IPT_PCSR"/>
    <property type="match status" value="1"/>
</dbReference>
<dbReference type="GO" id="GO:0005975">
    <property type="term" value="P:carbohydrate metabolic process"/>
    <property type="evidence" value="ECO:0007669"/>
    <property type="project" value="UniProtKB-ARBA"/>
</dbReference>
<dbReference type="Gene3D" id="2.60.40.10">
    <property type="entry name" value="Immunoglobulins"/>
    <property type="match status" value="3"/>
</dbReference>
<dbReference type="InterPro" id="IPR014756">
    <property type="entry name" value="Ig_E-set"/>
</dbReference>
<evidence type="ECO:0000313" key="3">
    <source>
        <dbReference type="Proteomes" id="UP000015001"/>
    </source>
</evidence>
<name>S4MU61_9ACTN</name>
<dbReference type="HOGENOM" id="CLU_566087_0_0_11"/>